<reference evidence="2 3" key="1">
    <citation type="submission" date="2017-08" db="EMBL/GenBank/DDBJ databases">
        <title>Infants hospitalized years apart are colonized by the same room-sourced microbial strains.</title>
        <authorList>
            <person name="Brooks B."/>
            <person name="Olm M.R."/>
            <person name="Firek B.A."/>
            <person name="Baker R."/>
            <person name="Thomas B.C."/>
            <person name="Morowitz M.J."/>
            <person name="Banfield J.F."/>
        </authorList>
    </citation>
    <scope>NUCLEOTIDE SEQUENCE [LARGE SCALE GENOMIC DNA]</scope>
    <source>
        <strain evidence="2">S2_005_003_R2_42</strain>
    </source>
</reference>
<dbReference type="Pfam" id="PF02557">
    <property type="entry name" value="VanY"/>
    <property type="match status" value="1"/>
</dbReference>
<protein>
    <recommendedName>
        <fullName evidence="1">D-alanyl-D-alanine carboxypeptidase-like core domain-containing protein</fullName>
    </recommendedName>
</protein>
<dbReference type="InterPro" id="IPR003709">
    <property type="entry name" value="VanY-like_core_dom"/>
</dbReference>
<dbReference type="PANTHER" id="PTHR34385">
    <property type="entry name" value="D-ALANYL-D-ALANINE CARBOXYPEPTIDASE"/>
    <property type="match status" value="1"/>
</dbReference>
<accession>A0A2W5K7X2</accession>
<organism evidence="2 3">
    <name type="scientific">Rhodanobacter denitrificans</name>
    <dbReference type="NCBI Taxonomy" id="666685"/>
    <lineage>
        <taxon>Bacteria</taxon>
        <taxon>Pseudomonadati</taxon>
        <taxon>Pseudomonadota</taxon>
        <taxon>Gammaproteobacteria</taxon>
        <taxon>Lysobacterales</taxon>
        <taxon>Rhodanobacteraceae</taxon>
        <taxon>Rhodanobacter</taxon>
    </lineage>
</organism>
<evidence type="ECO:0000259" key="1">
    <source>
        <dbReference type="Pfam" id="PF02557"/>
    </source>
</evidence>
<dbReference type="InterPro" id="IPR009045">
    <property type="entry name" value="Zn_M74/Hedgehog-like"/>
</dbReference>
<dbReference type="GO" id="GO:0008233">
    <property type="term" value="F:peptidase activity"/>
    <property type="evidence" value="ECO:0007669"/>
    <property type="project" value="InterPro"/>
</dbReference>
<dbReference type="AlphaFoldDB" id="A0A2W5K7X2"/>
<dbReference type="InterPro" id="IPR058193">
    <property type="entry name" value="VanY/YodJ_core_dom"/>
</dbReference>
<gene>
    <name evidence="2" type="ORF">DI564_14690</name>
</gene>
<name>A0A2W5K7X2_9GAMM</name>
<dbReference type="EMBL" id="QFPO01000016">
    <property type="protein sequence ID" value="PZQ11528.1"/>
    <property type="molecule type" value="Genomic_DNA"/>
</dbReference>
<dbReference type="Gene3D" id="3.30.1380.10">
    <property type="match status" value="1"/>
</dbReference>
<dbReference type="CDD" id="cd14852">
    <property type="entry name" value="LD-carboxypeptidase"/>
    <property type="match status" value="1"/>
</dbReference>
<dbReference type="InterPro" id="IPR052179">
    <property type="entry name" value="DD-CPase-like"/>
</dbReference>
<dbReference type="Proteomes" id="UP000249046">
    <property type="component" value="Unassembled WGS sequence"/>
</dbReference>
<comment type="caution">
    <text evidence="2">The sequence shown here is derived from an EMBL/GenBank/DDBJ whole genome shotgun (WGS) entry which is preliminary data.</text>
</comment>
<dbReference type="PANTHER" id="PTHR34385:SF1">
    <property type="entry name" value="PEPTIDOGLYCAN L-ALANYL-D-GLUTAMATE ENDOPEPTIDASE CWLK"/>
    <property type="match status" value="1"/>
</dbReference>
<evidence type="ECO:0000313" key="3">
    <source>
        <dbReference type="Proteomes" id="UP000249046"/>
    </source>
</evidence>
<proteinExistence type="predicted"/>
<sequence>MSAAPPVPPLRCDAAARQAIVREARRLGVPQDYGRRRALRIVREPDALVYIGPDVHDRPQWLAPPAARAWRRMAAAAEADGIVLQVVSAFRSAEYQLGILRRKLERGQTIDRILEVSAAPGYSEHHSGRVLDLTTPGYAALEEEFERSPAFAWLQRHAARYGFRLSYPRGNRHGIAYEPWHWCWHRSAAR</sequence>
<dbReference type="SUPFAM" id="SSF55166">
    <property type="entry name" value="Hedgehog/DD-peptidase"/>
    <property type="match status" value="1"/>
</dbReference>
<evidence type="ECO:0000313" key="2">
    <source>
        <dbReference type="EMBL" id="PZQ11528.1"/>
    </source>
</evidence>
<dbReference type="GO" id="GO:0006508">
    <property type="term" value="P:proteolysis"/>
    <property type="evidence" value="ECO:0007669"/>
    <property type="project" value="InterPro"/>
</dbReference>
<feature type="domain" description="D-alanyl-D-alanine carboxypeptidase-like core" evidence="1">
    <location>
        <begin position="61"/>
        <end position="185"/>
    </location>
</feature>